<accession>A0A3M9N2T4</accession>
<comment type="caution">
    <text evidence="12">The sequence shown here is derived from an EMBL/GenBank/DDBJ whole genome shotgun (WGS) entry which is preliminary data.</text>
</comment>
<dbReference type="InterPro" id="IPR008250">
    <property type="entry name" value="ATPase_P-typ_transduc_dom_A_sf"/>
</dbReference>
<dbReference type="GO" id="GO:0016020">
    <property type="term" value="C:membrane"/>
    <property type="evidence" value="ECO:0007669"/>
    <property type="project" value="UniProtKB-SubCell"/>
</dbReference>
<feature type="transmembrane region" description="Helical" evidence="8">
    <location>
        <begin position="700"/>
        <end position="727"/>
    </location>
</feature>
<organism evidence="12 13">
    <name type="scientific">Hanamia caeni</name>
    <dbReference type="NCBI Taxonomy" id="2294116"/>
    <lineage>
        <taxon>Bacteria</taxon>
        <taxon>Pseudomonadati</taxon>
        <taxon>Bacteroidota</taxon>
        <taxon>Chitinophagia</taxon>
        <taxon>Chitinophagales</taxon>
        <taxon>Chitinophagaceae</taxon>
        <taxon>Hanamia</taxon>
    </lineage>
</organism>
<dbReference type="PROSITE" id="PS00154">
    <property type="entry name" value="ATPASE_E1_E2"/>
    <property type="match status" value="1"/>
</dbReference>
<dbReference type="SFLD" id="SFLDG00002">
    <property type="entry name" value="C1.7:_P-type_atpase_like"/>
    <property type="match status" value="1"/>
</dbReference>
<evidence type="ECO:0000313" key="13">
    <source>
        <dbReference type="Proteomes" id="UP000267223"/>
    </source>
</evidence>
<feature type="domain" description="Cation-transporting P-type ATPase C-terminal" evidence="10">
    <location>
        <begin position="656"/>
        <end position="828"/>
    </location>
</feature>
<name>A0A3M9N2T4_9BACT</name>
<dbReference type="InterPro" id="IPR018303">
    <property type="entry name" value="ATPase_P-typ_P_site"/>
</dbReference>
<dbReference type="Pfam" id="PF00122">
    <property type="entry name" value="E1-E2_ATPase"/>
    <property type="match status" value="1"/>
</dbReference>
<dbReference type="Pfam" id="PF00690">
    <property type="entry name" value="Cation_ATPase_N"/>
    <property type="match status" value="1"/>
</dbReference>
<dbReference type="PRINTS" id="PR00119">
    <property type="entry name" value="CATATPASE"/>
</dbReference>
<evidence type="ECO:0000256" key="3">
    <source>
        <dbReference type="ARBA" id="ARBA00022741"/>
    </source>
</evidence>
<dbReference type="Pfam" id="PF00702">
    <property type="entry name" value="Hydrolase"/>
    <property type="match status" value="1"/>
</dbReference>
<evidence type="ECO:0000256" key="1">
    <source>
        <dbReference type="ARBA" id="ARBA00004141"/>
    </source>
</evidence>
<dbReference type="NCBIfam" id="TIGR01494">
    <property type="entry name" value="ATPase_P-type"/>
    <property type="match status" value="2"/>
</dbReference>
<dbReference type="OrthoDB" id="9770315at2"/>
<dbReference type="InterPro" id="IPR004014">
    <property type="entry name" value="ATPase_P-typ_cation-transptr_N"/>
</dbReference>
<dbReference type="InterPro" id="IPR044492">
    <property type="entry name" value="P_typ_ATPase_HD_dom"/>
</dbReference>
<dbReference type="SUPFAM" id="SSF56784">
    <property type="entry name" value="HAD-like"/>
    <property type="match status" value="1"/>
</dbReference>
<dbReference type="SFLD" id="SFLDS00003">
    <property type="entry name" value="Haloacid_Dehalogenase"/>
    <property type="match status" value="1"/>
</dbReference>
<reference evidence="12 13" key="1">
    <citation type="submission" date="2018-11" db="EMBL/GenBank/DDBJ databases">
        <title>Draft genome sequence of Ferruginibacter sp. BO-59.</title>
        <authorList>
            <person name="Im W.T."/>
        </authorList>
    </citation>
    <scope>NUCLEOTIDE SEQUENCE [LARGE SCALE GENOMIC DNA]</scope>
    <source>
        <strain evidence="12 13">BO-59</strain>
    </source>
</reference>
<dbReference type="Gene3D" id="3.40.50.1000">
    <property type="entry name" value="HAD superfamily/HAD-like"/>
    <property type="match status" value="1"/>
</dbReference>
<dbReference type="InterPro" id="IPR023299">
    <property type="entry name" value="ATPase_P-typ_cyto_dom_N"/>
</dbReference>
<evidence type="ECO:0000259" key="11">
    <source>
        <dbReference type="Pfam" id="PF00690"/>
    </source>
</evidence>
<dbReference type="InterPro" id="IPR023298">
    <property type="entry name" value="ATPase_P-typ_TM_dom_sf"/>
</dbReference>
<evidence type="ECO:0000259" key="9">
    <source>
        <dbReference type="Pfam" id="PF00122"/>
    </source>
</evidence>
<comment type="subcellular location">
    <subcellularLocation>
        <location evidence="1">Membrane</location>
        <topology evidence="1">Multi-pass membrane protein</topology>
    </subcellularLocation>
</comment>
<keyword evidence="3" id="KW-0547">Nucleotide-binding</keyword>
<feature type="transmembrane region" description="Helical" evidence="8">
    <location>
        <begin position="739"/>
        <end position="760"/>
    </location>
</feature>
<evidence type="ECO:0000256" key="2">
    <source>
        <dbReference type="ARBA" id="ARBA00022692"/>
    </source>
</evidence>
<dbReference type="InterPro" id="IPR023214">
    <property type="entry name" value="HAD_sf"/>
</dbReference>
<dbReference type="SUPFAM" id="SSF81653">
    <property type="entry name" value="Calcium ATPase, transduction domain A"/>
    <property type="match status" value="1"/>
</dbReference>
<dbReference type="AlphaFoldDB" id="A0A3M9N2T4"/>
<evidence type="ECO:0000256" key="5">
    <source>
        <dbReference type="ARBA" id="ARBA00022967"/>
    </source>
</evidence>
<evidence type="ECO:0000313" key="12">
    <source>
        <dbReference type="EMBL" id="RNI32110.1"/>
    </source>
</evidence>
<dbReference type="Gene3D" id="3.40.1110.10">
    <property type="entry name" value="Calcium-transporting ATPase, cytoplasmic domain N"/>
    <property type="match status" value="1"/>
</dbReference>
<dbReference type="SUPFAM" id="SSF81665">
    <property type="entry name" value="Calcium ATPase, transmembrane domain M"/>
    <property type="match status" value="1"/>
</dbReference>
<dbReference type="InterPro" id="IPR059000">
    <property type="entry name" value="ATPase_P-type_domA"/>
</dbReference>
<keyword evidence="13" id="KW-1185">Reference proteome</keyword>
<feature type="domain" description="P-type ATPase A" evidence="9">
    <location>
        <begin position="99"/>
        <end position="203"/>
    </location>
</feature>
<feature type="domain" description="Cation-transporting P-type ATPase N-terminal" evidence="11">
    <location>
        <begin position="9"/>
        <end position="58"/>
    </location>
</feature>
<protein>
    <submittedName>
        <fullName evidence="12">Cation-translocating P-type ATPase</fullName>
    </submittedName>
</protein>
<dbReference type="PANTHER" id="PTHR42861">
    <property type="entry name" value="CALCIUM-TRANSPORTING ATPASE"/>
    <property type="match status" value="1"/>
</dbReference>
<dbReference type="Proteomes" id="UP000267223">
    <property type="component" value="Unassembled WGS sequence"/>
</dbReference>
<dbReference type="EMBL" id="RJJR01000028">
    <property type="protein sequence ID" value="RNI32110.1"/>
    <property type="molecule type" value="Genomic_DNA"/>
</dbReference>
<keyword evidence="7 8" id="KW-0472">Membrane</keyword>
<keyword evidence="2 8" id="KW-0812">Transmembrane</keyword>
<dbReference type="GO" id="GO:0016887">
    <property type="term" value="F:ATP hydrolysis activity"/>
    <property type="evidence" value="ECO:0007669"/>
    <property type="project" value="InterPro"/>
</dbReference>
<dbReference type="SFLD" id="SFLDF00027">
    <property type="entry name" value="p-type_atpase"/>
    <property type="match status" value="1"/>
</dbReference>
<evidence type="ECO:0000256" key="7">
    <source>
        <dbReference type="ARBA" id="ARBA00023136"/>
    </source>
</evidence>
<feature type="transmembrane region" description="Helical" evidence="8">
    <location>
        <begin position="803"/>
        <end position="822"/>
    </location>
</feature>
<dbReference type="GO" id="GO:0005524">
    <property type="term" value="F:ATP binding"/>
    <property type="evidence" value="ECO:0007669"/>
    <property type="project" value="UniProtKB-KW"/>
</dbReference>
<feature type="transmembrane region" description="Helical" evidence="8">
    <location>
        <begin position="772"/>
        <end position="791"/>
    </location>
</feature>
<feature type="transmembrane region" description="Helical" evidence="8">
    <location>
        <begin position="256"/>
        <end position="278"/>
    </location>
</feature>
<feature type="transmembrane region" description="Helical" evidence="8">
    <location>
        <begin position="217"/>
        <end position="236"/>
    </location>
</feature>
<dbReference type="Gene3D" id="1.20.1110.10">
    <property type="entry name" value="Calcium-transporting ATPase, transmembrane domain"/>
    <property type="match status" value="1"/>
</dbReference>
<dbReference type="InterPro" id="IPR001757">
    <property type="entry name" value="P_typ_ATPase"/>
</dbReference>
<keyword evidence="5" id="KW-1278">Translocase</keyword>
<dbReference type="InterPro" id="IPR036412">
    <property type="entry name" value="HAD-like_sf"/>
</dbReference>
<dbReference type="RefSeq" id="WP_123122668.1">
    <property type="nucleotide sequence ID" value="NZ_RJJR01000028.1"/>
</dbReference>
<keyword evidence="6 8" id="KW-1133">Transmembrane helix</keyword>
<proteinExistence type="predicted"/>
<dbReference type="Gene3D" id="2.70.150.10">
    <property type="entry name" value="Calcium-transporting ATPase, cytoplasmic transduction domain A"/>
    <property type="match status" value="1"/>
</dbReference>
<gene>
    <name evidence="12" type="ORF">EFY79_20690</name>
</gene>
<dbReference type="Pfam" id="PF00689">
    <property type="entry name" value="Cation_ATPase_C"/>
    <property type="match status" value="1"/>
</dbReference>
<feature type="transmembrane region" description="Helical" evidence="8">
    <location>
        <begin position="630"/>
        <end position="655"/>
    </location>
</feature>
<dbReference type="PRINTS" id="PR00120">
    <property type="entry name" value="HATPASE"/>
</dbReference>
<evidence type="ECO:0000256" key="4">
    <source>
        <dbReference type="ARBA" id="ARBA00022840"/>
    </source>
</evidence>
<keyword evidence="4" id="KW-0067">ATP-binding</keyword>
<sequence length="833" mass="92700">MNTNPFPFSGLSGAEAEASRKLHGKNVLSSKSASPFWHALKDAVTEPMFILLVTAAVIYFILGEFSDAWFMSGAIILVSGISIYQDNRSRNALKALKEFTQPHATVIRDNRVMHLLSEEIVVGDYVIVSEGELIPADGQVKQLNDFSVNESILTGESFSVTKDIRSEEDNKVFSGTLAEAGQCVFEVTAVGERTKLGQLGKSIQSIRKEKSPLQKQISVFVKWMALAGGMIFLIIWGINFFKSFDILDSLLKGLTIAMSVLPEEIPVALATFMALGAWRLMRQGVIVKETSTVEALGSATVLCTDKTGTITENRMELFKVYDFTGNTIAEKEKWQSSSAQNLISAAMWASEIVPFNPMEKAIHEAYTENIKKDLRPEFKMIHEYPLEGKPPMMTHVFENGNGERVIAVKGAPEAILQHSSLDSEQINKVNSYLESFAREGLRVLGVGKIKFVGNDFPKTQQEFKIDFLGFLGFYDPPKKNIAHVFKQLYSAGIQLKIITGDNPLTTAAIAKQANFRGYEKAITSAELLQLDETNFDKAVSEKTIFTRMFPEVKLKIVESLKRQNHIVGMTGDGVNDGPALKAANIGIAMGKRGSEIAKEAASLILTDDDFGKMVDAVAMGRKIYANLKKAIQYIISIHIPIILTVALPLVLGWAYPTIFTPVHVIFLELIMGPTCSIVYENEPLEANAMQRPPREMTHTFFNLKELTISIIQGLAITVGTLFAYQFSVKNGYGGELTRSMVFTTLIIANIFLTLVNRSFYYSVFTTLQYRNILMIVVLFVTLTLLALILYVPSITRFFKMASLNGMQSGIAILVGFVSVFWFEGYKWWKRRWS</sequence>
<feature type="transmembrane region" description="Helical" evidence="8">
    <location>
        <begin position="661"/>
        <end position="679"/>
    </location>
</feature>
<evidence type="ECO:0000256" key="8">
    <source>
        <dbReference type="SAM" id="Phobius"/>
    </source>
</evidence>
<feature type="transmembrane region" description="Helical" evidence="8">
    <location>
        <begin position="43"/>
        <end position="62"/>
    </location>
</feature>
<evidence type="ECO:0000256" key="6">
    <source>
        <dbReference type="ARBA" id="ARBA00022989"/>
    </source>
</evidence>
<dbReference type="InterPro" id="IPR006068">
    <property type="entry name" value="ATPase_P-typ_cation-transptr_C"/>
</dbReference>
<evidence type="ECO:0000259" key="10">
    <source>
        <dbReference type="Pfam" id="PF00689"/>
    </source>
</evidence>